<keyword evidence="4" id="KW-0862">Zinc</keyword>
<dbReference type="RefSeq" id="WP_066771929.1">
    <property type="nucleotide sequence ID" value="NZ_CP013244.1"/>
</dbReference>
<evidence type="ECO:0000313" key="8">
    <source>
        <dbReference type="Proteomes" id="UP000092498"/>
    </source>
</evidence>
<dbReference type="GO" id="GO:0016787">
    <property type="term" value="F:hydrolase activity"/>
    <property type="evidence" value="ECO:0007669"/>
    <property type="project" value="UniProtKB-KW"/>
</dbReference>
<accession>A0A1B1AJ98</accession>
<dbReference type="AlphaFoldDB" id="A0A1B1AJ98"/>
<keyword evidence="3 7" id="KW-0378">Hydrolase</keyword>
<dbReference type="Gene3D" id="3.60.15.10">
    <property type="entry name" value="Ribonuclease Z/Hydroxyacylglutathione hydrolase-like"/>
    <property type="match status" value="1"/>
</dbReference>
<feature type="signal peptide" evidence="5">
    <location>
        <begin position="1"/>
        <end position="21"/>
    </location>
</feature>
<dbReference type="STRING" id="1759059.ATE48_12285"/>
<dbReference type="SUPFAM" id="SSF56281">
    <property type="entry name" value="Metallo-hydrolase/oxidoreductase"/>
    <property type="match status" value="1"/>
</dbReference>
<evidence type="ECO:0000256" key="2">
    <source>
        <dbReference type="ARBA" id="ARBA00022723"/>
    </source>
</evidence>
<evidence type="ECO:0000256" key="4">
    <source>
        <dbReference type="ARBA" id="ARBA00022833"/>
    </source>
</evidence>
<reference evidence="7 8" key="1">
    <citation type="submission" date="2015-11" db="EMBL/GenBank/DDBJ databases">
        <title>Whole-Genome Sequence of Candidatus Oderbacter manganicum from the National Park Lower Oder Valley, Germany.</title>
        <authorList>
            <person name="Braun B."/>
            <person name="Liere K."/>
            <person name="Szewzyk U."/>
        </authorList>
    </citation>
    <scope>NUCLEOTIDE SEQUENCE [LARGE SCALE GENOMIC DNA]</scope>
    <source>
        <strain evidence="7 8">OTSz_A_272</strain>
    </source>
</reference>
<evidence type="ECO:0000256" key="3">
    <source>
        <dbReference type="ARBA" id="ARBA00022801"/>
    </source>
</evidence>
<keyword evidence="8" id="KW-1185">Reference proteome</keyword>
<dbReference type="Proteomes" id="UP000092498">
    <property type="component" value="Chromosome"/>
</dbReference>
<evidence type="ECO:0000256" key="5">
    <source>
        <dbReference type="SAM" id="SignalP"/>
    </source>
</evidence>
<dbReference type="InterPro" id="IPR051013">
    <property type="entry name" value="MBL_superfamily_lactonases"/>
</dbReference>
<dbReference type="Pfam" id="PF00753">
    <property type="entry name" value="Lactamase_B"/>
    <property type="match status" value="1"/>
</dbReference>
<organism evidence="7 8">
    <name type="scientific">Candidatus Viadribacter manganicus</name>
    <dbReference type="NCBI Taxonomy" id="1759059"/>
    <lineage>
        <taxon>Bacteria</taxon>
        <taxon>Pseudomonadati</taxon>
        <taxon>Pseudomonadota</taxon>
        <taxon>Alphaproteobacteria</taxon>
        <taxon>Hyphomonadales</taxon>
        <taxon>Hyphomonadaceae</taxon>
        <taxon>Candidatus Viadribacter</taxon>
    </lineage>
</organism>
<dbReference type="CDD" id="cd07729">
    <property type="entry name" value="AHL_lactonase_MBL-fold"/>
    <property type="match status" value="1"/>
</dbReference>
<gene>
    <name evidence="7" type="ORF">ATE48_12285</name>
</gene>
<dbReference type="PANTHER" id="PTHR42978:SF3">
    <property type="entry name" value="BLR3078 PROTEIN"/>
    <property type="match status" value="1"/>
</dbReference>
<sequence>MKNLLLSVAALVLLVACGQPAEQAQESPKIQFYAMDCGHTTFQDVGMFADDGSMNGQPRELIVPCYLIRHPGGDLIWDTGLPEAIADLPGGLTPANFPAHFEVPVKLTAQLAQLNMTPADVEFLSFSHMHSDHTGNGNLFAASTWIVDTDERTRMFDAEHRSDPQDFNNYNLLENARTQLIEGDDDHDVFGDGTVTIIQAPGHTPGHAVLLVRLPNAGPVLLTGDMYHLSESRERRLVPTFNTDRAQTVASQAEVERIASETHARVVRQHVMEDFTSLPAFPAALN</sequence>
<keyword evidence="5" id="KW-0732">Signal</keyword>
<evidence type="ECO:0000313" key="7">
    <source>
        <dbReference type="EMBL" id="ANP46639.1"/>
    </source>
</evidence>
<name>A0A1B1AJ98_9PROT</name>
<keyword evidence="2" id="KW-0479">Metal-binding</keyword>
<dbReference type="GO" id="GO:0046872">
    <property type="term" value="F:metal ion binding"/>
    <property type="evidence" value="ECO:0007669"/>
    <property type="project" value="UniProtKB-KW"/>
</dbReference>
<protein>
    <submittedName>
        <fullName evidence="7">MBL fold metallo-hydrolase</fullName>
    </submittedName>
</protein>
<evidence type="ECO:0000259" key="6">
    <source>
        <dbReference type="SMART" id="SM00849"/>
    </source>
</evidence>
<dbReference type="KEGG" id="cbot:ATE48_12285"/>
<comment type="similarity">
    <text evidence="1">Belongs to the metallo-beta-lactamase superfamily.</text>
</comment>
<dbReference type="SMART" id="SM00849">
    <property type="entry name" value="Lactamase_B"/>
    <property type="match status" value="1"/>
</dbReference>
<feature type="domain" description="Metallo-beta-lactamase" evidence="6">
    <location>
        <begin position="62"/>
        <end position="270"/>
    </location>
</feature>
<dbReference type="InterPro" id="IPR036866">
    <property type="entry name" value="RibonucZ/Hydroxyglut_hydro"/>
</dbReference>
<dbReference type="InParanoid" id="A0A1B1AJ98"/>
<evidence type="ECO:0000256" key="1">
    <source>
        <dbReference type="ARBA" id="ARBA00007749"/>
    </source>
</evidence>
<dbReference type="EMBL" id="CP013244">
    <property type="protein sequence ID" value="ANP46639.1"/>
    <property type="molecule type" value="Genomic_DNA"/>
</dbReference>
<dbReference type="PANTHER" id="PTHR42978">
    <property type="entry name" value="QUORUM-QUENCHING LACTONASE YTNP-RELATED-RELATED"/>
    <property type="match status" value="1"/>
</dbReference>
<proteinExistence type="inferred from homology"/>
<dbReference type="InterPro" id="IPR001279">
    <property type="entry name" value="Metallo-B-lactamas"/>
</dbReference>
<dbReference type="PROSITE" id="PS51257">
    <property type="entry name" value="PROKAR_LIPOPROTEIN"/>
    <property type="match status" value="1"/>
</dbReference>
<feature type="chain" id="PRO_5008518905" evidence="5">
    <location>
        <begin position="22"/>
        <end position="286"/>
    </location>
</feature>